<proteinExistence type="predicted"/>
<protein>
    <submittedName>
        <fullName evidence="3">ATPase (AAA superfamily)-like protein</fullName>
    </submittedName>
</protein>
<comment type="caution">
    <text evidence="3">The sequence shown here is derived from an EMBL/GenBank/DDBJ whole genome shotgun (WGS) entry which is preliminary data.</text>
</comment>
<dbReference type="SUPFAM" id="SSF52540">
    <property type="entry name" value="P-loop containing nucleoside triphosphate hydrolases"/>
    <property type="match status" value="1"/>
</dbReference>
<gene>
    <name evidence="3" type="ORF">BBOU_0971</name>
</gene>
<dbReference type="PANTHER" id="PTHR33295">
    <property type="entry name" value="ATPASE"/>
    <property type="match status" value="1"/>
</dbReference>
<dbReference type="InterPro" id="IPR041682">
    <property type="entry name" value="AAA_14"/>
</dbReference>
<sequence length="428" mass="49410">MQITRNKYLHDLVIHEGNGMVKVITGIRRCGKTYLLFELFVHHLIESGVPQDHIITLALDDEANRSFRDPKALYAHLLQLIQDDNTYYVLLDEAQYAISARELRSKDEPPALYSVLNGLLHHRNVDVYITGSNSKLLSTDVMTEFRGRGDEIRIHPLTFSEFMQAFDGDRYEGWAEYVMYGGLPLTLSMHDDEQKATYLTHLINEVYLTDVVERNRLHKSEELDSLVNVLASSVGSLTNPSRIEATFKSVLHSTMSADTINRYIDCLKEAFLINEATRYDIKGRHYIGSPKKYYFEDVGLRNARLGFRQVEETHLMENIIYNELCARGFSVDVGQVEKRTKNQGNNERQRLEVDFVANRGYRRYYVQSALRLDTPEKTVQEKRPLLSIDDSFKKIVVVKDVIRPYMDDDGILTMGLFDFLLDSDSLDR</sequence>
<dbReference type="Pfam" id="PF13173">
    <property type="entry name" value="AAA_14"/>
    <property type="match status" value="1"/>
</dbReference>
<dbReference type="OrthoDB" id="9801684at2"/>
<feature type="domain" description="DUF4143" evidence="2">
    <location>
        <begin position="210"/>
        <end position="365"/>
    </location>
</feature>
<organism evidence="3 4">
    <name type="scientific">Bifidobacterium boum</name>
    <dbReference type="NCBI Taxonomy" id="78343"/>
    <lineage>
        <taxon>Bacteria</taxon>
        <taxon>Bacillati</taxon>
        <taxon>Actinomycetota</taxon>
        <taxon>Actinomycetes</taxon>
        <taxon>Bifidobacteriales</taxon>
        <taxon>Bifidobacteriaceae</taxon>
        <taxon>Bifidobacterium</taxon>
    </lineage>
</organism>
<evidence type="ECO:0000259" key="2">
    <source>
        <dbReference type="Pfam" id="PF13635"/>
    </source>
</evidence>
<dbReference type="Proteomes" id="UP000029093">
    <property type="component" value="Unassembled WGS sequence"/>
</dbReference>
<dbReference type="EMBL" id="JGYQ01000013">
    <property type="protein sequence ID" value="KFI47423.1"/>
    <property type="molecule type" value="Genomic_DNA"/>
</dbReference>
<dbReference type="Pfam" id="PF13635">
    <property type="entry name" value="DUF4143"/>
    <property type="match status" value="1"/>
</dbReference>
<feature type="domain" description="AAA" evidence="1">
    <location>
        <begin position="21"/>
        <end position="163"/>
    </location>
</feature>
<dbReference type="AlphaFoldDB" id="A0A086ZLM3"/>
<name>A0A086ZLM3_9BIFI</name>
<accession>A0A086ZLM3</accession>
<evidence type="ECO:0000313" key="3">
    <source>
        <dbReference type="EMBL" id="KFI47423.1"/>
    </source>
</evidence>
<reference evidence="3 4" key="1">
    <citation type="submission" date="2014-03" db="EMBL/GenBank/DDBJ databases">
        <title>Genomics of Bifidobacteria.</title>
        <authorList>
            <person name="Ventura M."/>
            <person name="Milani C."/>
            <person name="Lugli G.A."/>
        </authorList>
    </citation>
    <scope>NUCLEOTIDE SEQUENCE [LARGE SCALE GENOMIC DNA]</scope>
    <source>
        <strain evidence="3 4">LMG 10736</strain>
    </source>
</reference>
<evidence type="ECO:0000259" key="1">
    <source>
        <dbReference type="Pfam" id="PF13173"/>
    </source>
</evidence>
<dbReference type="InterPro" id="IPR025420">
    <property type="entry name" value="DUF4143"/>
</dbReference>
<dbReference type="InterPro" id="IPR027417">
    <property type="entry name" value="P-loop_NTPase"/>
</dbReference>
<dbReference type="PANTHER" id="PTHR33295:SF18">
    <property type="entry name" value="AAA+ ATPASE DOMAIN-CONTAINING PROTEIN"/>
    <property type="match status" value="1"/>
</dbReference>
<keyword evidence="4" id="KW-1185">Reference proteome</keyword>
<evidence type="ECO:0000313" key="4">
    <source>
        <dbReference type="Proteomes" id="UP000029093"/>
    </source>
</evidence>